<dbReference type="STRING" id="1236989.JCM15548_11446"/>
<feature type="transmembrane region" description="Helical" evidence="1">
    <location>
        <begin position="35"/>
        <end position="53"/>
    </location>
</feature>
<sequence length="112" mass="12376">MDSVIEGGQLSEIYQKAIKPRIGELTRIREKAQKAVYYGVAAVVLLIIFIVLISNGASMAIAGLVLSVIGLIVVIVKGQKAWKLYHTGFKEQVVREVVKVVNPDWAYHPQDD</sequence>
<evidence type="ECO:0000256" key="1">
    <source>
        <dbReference type="SAM" id="Phobius"/>
    </source>
</evidence>
<keyword evidence="1" id="KW-1133">Transmembrane helix</keyword>
<protein>
    <submittedName>
        <fullName evidence="2">Uncharacterized protein</fullName>
    </submittedName>
</protein>
<feature type="transmembrane region" description="Helical" evidence="1">
    <location>
        <begin position="59"/>
        <end position="76"/>
    </location>
</feature>
<proteinExistence type="predicted"/>
<keyword evidence="3" id="KW-1185">Reference proteome</keyword>
<evidence type="ECO:0000313" key="2">
    <source>
        <dbReference type="EMBL" id="GAO29276.1"/>
    </source>
</evidence>
<gene>
    <name evidence="2" type="ORF">JCM15548_11446</name>
</gene>
<accession>A0A0E9LVW5</accession>
<comment type="caution">
    <text evidence="2">The sequence shown here is derived from an EMBL/GenBank/DDBJ whole genome shotgun (WGS) entry which is preliminary data.</text>
</comment>
<keyword evidence="1" id="KW-0812">Transmembrane</keyword>
<reference evidence="2 3" key="1">
    <citation type="journal article" date="2015" name="Microbes Environ.">
        <title>Distribution and evolution of nitrogen fixation genes in the phylum bacteroidetes.</title>
        <authorList>
            <person name="Inoue J."/>
            <person name="Oshima K."/>
            <person name="Suda W."/>
            <person name="Sakamoto M."/>
            <person name="Iino T."/>
            <person name="Noda S."/>
            <person name="Hongoh Y."/>
            <person name="Hattori M."/>
            <person name="Ohkuma M."/>
        </authorList>
    </citation>
    <scope>NUCLEOTIDE SEQUENCE [LARGE SCALE GENOMIC DNA]</scope>
    <source>
        <strain evidence="2">JCM 15548</strain>
    </source>
</reference>
<dbReference type="AlphaFoldDB" id="A0A0E9LVW5"/>
<evidence type="ECO:0000313" key="3">
    <source>
        <dbReference type="Proteomes" id="UP000032900"/>
    </source>
</evidence>
<name>A0A0E9LVW5_9BACT</name>
<dbReference type="Proteomes" id="UP000032900">
    <property type="component" value="Unassembled WGS sequence"/>
</dbReference>
<dbReference type="RefSeq" id="WP_062123356.1">
    <property type="nucleotide sequence ID" value="NZ_BAZW01000007.1"/>
</dbReference>
<dbReference type="EMBL" id="BAZW01000007">
    <property type="protein sequence ID" value="GAO29276.1"/>
    <property type="molecule type" value="Genomic_DNA"/>
</dbReference>
<organism evidence="2 3">
    <name type="scientific">Geofilum rubicundum JCM 15548</name>
    <dbReference type="NCBI Taxonomy" id="1236989"/>
    <lineage>
        <taxon>Bacteria</taxon>
        <taxon>Pseudomonadati</taxon>
        <taxon>Bacteroidota</taxon>
        <taxon>Bacteroidia</taxon>
        <taxon>Marinilabiliales</taxon>
        <taxon>Marinilabiliaceae</taxon>
        <taxon>Geofilum</taxon>
    </lineage>
</organism>
<keyword evidence="1" id="KW-0472">Membrane</keyword>